<dbReference type="Proteomes" id="UP001460270">
    <property type="component" value="Unassembled WGS sequence"/>
</dbReference>
<evidence type="ECO:0000313" key="6">
    <source>
        <dbReference type="EMBL" id="KAK7940502.1"/>
    </source>
</evidence>
<keyword evidence="3" id="KW-0479">Metal-binding</keyword>
<comment type="caution">
    <text evidence="6">The sequence shown here is derived from an EMBL/GenBank/DDBJ whole genome shotgun (WGS) entry which is preliminary data.</text>
</comment>
<dbReference type="GO" id="GO:0046872">
    <property type="term" value="F:metal ion binding"/>
    <property type="evidence" value="ECO:0007669"/>
    <property type="project" value="UniProtKB-KW"/>
</dbReference>
<dbReference type="Pfam" id="PF22946">
    <property type="entry name" value="SPEF2_D5"/>
    <property type="match status" value="1"/>
</dbReference>
<keyword evidence="7" id="KW-1185">Reference proteome</keyword>
<evidence type="ECO:0000313" key="7">
    <source>
        <dbReference type="Proteomes" id="UP001460270"/>
    </source>
</evidence>
<evidence type="ECO:0000256" key="2">
    <source>
        <dbReference type="ARBA" id="ARBA00022617"/>
    </source>
</evidence>
<dbReference type="Gene3D" id="3.40.50.300">
    <property type="entry name" value="P-loop containing nucleotide triphosphate hydrolases"/>
    <property type="match status" value="1"/>
</dbReference>
<name>A0AAW0Q104_9GOBI</name>
<dbReference type="PROSITE" id="PS01033">
    <property type="entry name" value="GLOBIN"/>
    <property type="match status" value="1"/>
</dbReference>
<dbReference type="InterPro" id="IPR054517">
    <property type="entry name" value="SPEF2_D5"/>
</dbReference>
<evidence type="ECO:0000256" key="4">
    <source>
        <dbReference type="ARBA" id="ARBA00023004"/>
    </source>
</evidence>
<evidence type="ECO:0000256" key="3">
    <source>
        <dbReference type="ARBA" id="ARBA00022723"/>
    </source>
</evidence>
<organism evidence="6 7">
    <name type="scientific">Mugilogobius chulae</name>
    <name type="common">yellowstripe goby</name>
    <dbReference type="NCBI Taxonomy" id="88201"/>
    <lineage>
        <taxon>Eukaryota</taxon>
        <taxon>Metazoa</taxon>
        <taxon>Chordata</taxon>
        <taxon>Craniata</taxon>
        <taxon>Vertebrata</taxon>
        <taxon>Euteleostomi</taxon>
        <taxon>Actinopterygii</taxon>
        <taxon>Neopterygii</taxon>
        <taxon>Teleostei</taxon>
        <taxon>Neoteleostei</taxon>
        <taxon>Acanthomorphata</taxon>
        <taxon>Gobiaria</taxon>
        <taxon>Gobiiformes</taxon>
        <taxon>Gobioidei</taxon>
        <taxon>Gobiidae</taxon>
        <taxon>Gobionellinae</taxon>
        <taxon>Mugilogobius</taxon>
    </lineage>
</organism>
<dbReference type="GO" id="GO:0019825">
    <property type="term" value="F:oxygen binding"/>
    <property type="evidence" value="ECO:0007669"/>
    <property type="project" value="InterPro"/>
</dbReference>
<dbReference type="GO" id="GO:0007288">
    <property type="term" value="P:sperm axoneme assembly"/>
    <property type="evidence" value="ECO:0007669"/>
    <property type="project" value="TreeGrafter"/>
</dbReference>
<dbReference type="Gene3D" id="1.10.490.10">
    <property type="entry name" value="Globins"/>
    <property type="match status" value="1"/>
</dbReference>
<dbReference type="SUPFAM" id="SSF52540">
    <property type="entry name" value="P-loop containing nucleoside triphosphate hydrolases"/>
    <property type="match status" value="1"/>
</dbReference>
<dbReference type="InterPro" id="IPR009050">
    <property type="entry name" value="Globin-like_sf"/>
</dbReference>
<dbReference type="InterPro" id="IPR012292">
    <property type="entry name" value="Globin/Proto"/>
</dbReference>
<evidence type="ECO:0000259" key="5">
    <source>
        <dbReference type="PROSITE" id="PS01033"/>
    </source>
</evidence>
<proteinExistence type="inferred from homology"/>
<dbReference type="GO" id="GO:0020037">
    <property type="term" value="F:heme binding"/>
    <property type="evidence" value="ECO:0007669"/>
    <property type="project" value="InterPro"/>
</dbReference>
<keyword evidence="4" id="KW-0408">Iron</keyword>
<dbReference type="PANTHER" id="PTHR14919:SF0">
    <property type="entry name" value="SPERM FLAGELLAR PROTEIN 2"/>
    <property type="match status" value="1"/>
</dbReference>
<keyword evidence="2" id="KW-0349">Heme</keyword>
<feature type="domain" description="Globin" evidence="5">
    <location>
        <begin position="711"/>
        <end position="765"/>
    </location>
</feature>
<dbReference type="InterPro" id="IPR000971">
    <property type="entry name" value="Globin"/>
</dbReference>
<dbReference type="EMBL" id="JBBPFD010000002">
    <property type="protein sequence ID" value="KAK7940502.1"/>
    <property type="molecule type" value="Genomic_DNA"/>
</dbReference>
<dbReference type="GO" id="GO:0002177">
    <property type="term" value="C:manchette"/>
    <property type="evidence" value="ECO:0007669"/>
    <property type="project" value="TreeGrafter"/>
</dbReference>
<reference evidence="7" key="1">
    <citation type="submission" date="2024-04" db="EMBL/GenBank/DDBJ databases">
        <title>Salinicola lusitanus LLJ914,a marine bacterium isolated from the Okinawa Trough.</title>
        <authorList>
            <person name="Li J."/>
        </authorList>
    </citation>
    <scope>NUCLEOTIDE SEQUENCE [LARGE SCALE GENOMIC DNA]</scope>
</reference>
<dbReference type="InterPro" id="IPR027417">
    <property type="entry name" value="P-loop_NTPase"/>
</dbReference>
<dbReference type="PANTHER" id="PTHR14919">
    <property type="entry name" value="KPL2-RELATED"/>
    <property type="match status" value="1"/>
</dbReference>
<accession>A0AAW0Q104</accession>
<dbReference type="SUPFAM" id="SSF46458">
    <property type="entry name" value="Globin-like"/>
    <property type="match status" value="1"/>
</dbReference>
<dbReference type="Pfam" id="PF00406">
    <property type="entry name" value="ADK"/>
    <property type="match status" value="1"/>
</dbReference>
<dbReference type="GO" id="GO:0097225">
    <property type="term" value="C:sperm midpiece"/>
    <property type="evidence" value="ECO:0007669"/>
    <property type="project" value="TreeGrafter"/>
</dbReference>
<gene>
    <name evidence="6" type="ORF">WMY93_003828</name>
</gene>
<protein>
    <recommendedName>
        <fullName evidence="5">Globin domain-containing protein</fullName>
    </recommendedName>
</protein>
<sequence>MKEQIQYSERLHKGFDADIKPGQMSQLVQEEDHQLNFNLVTADSEASHQIKHPLVKDTMNKKILDAQLEESLVKRLTRQTKIERCMLTQLYQIRSQKDMFIKNNLTRQQQFQQRREKDFQEALEREAALVQQERLARAGEIQRKRDTCKKLAAEQKQRRYMKHFSICKEIMGQVVDLATKAGDYRLENHSLIPKKQMNEWKEFVFLGLPLYESVQENDQPDPMELSKQDNMVGEWALPEEAQLTEIPTKSDIFDHVIMELRNIVHPPPAFPHFIIKACVLGKSCSGKTTCLDKFAQVHGLYVLSTAKLVEEVVSAYNSKDEDSVQQSNPSAKDDQDRLKKVLDAKVTKWALLGEAANKVKTDGKALSPELLVDIITEAIRQLPSNSGWVLDGFPENITQAHLLEKSLGGSVEEVGGFKDNYLSVTDPPKISAPALDLALILDISDDCVASRAAKQTDENNLAMISDRIAAFEDTWPQLENWFGRKQNILVRVNADVHEEELFKAVESIIEQAKKPIEGSLESSFTPDLSFVDGPLPPVLLEELWHISDKRREENEQKMADVKTNEWLMDCRNVLQQHHSTLIQVEVEQFQNILDICKTYYLSLGKQTMPDNRVCFVGEATKARIALIKTHGFERLNFLQSKADQMFNIMEELMNDQVMAEMKSIDHVAEVVRHYMESDPKLQKGFDLPPVQYINPHLRPVNQVQKLSNQDESQCKDKAAVVAFWGKVGNKADDIGADALNRMLAVYPQTKTYFSHWKDLSQALLK</sequence>
<comment type="similarity">
    <text evidence="1">Belongs to the globin family.</text>
</comment>
<dbReference type="AlphaFoldDB" id="A0AAW0Q104"/>
<dbReference type="InterPro" id="IPR052634">
    <property type="entry name" value="Sperm_flagellar-bone_growth"/>
</dbReference>
<evidence type="ECO:0000256" key="1">
    <source>
        <dbReference type="ARBA" id="ARBA00008705"/>
    </source>
</evidence>